<evidence type="ECO:0000256" key="2">
    <source>
        <dbReference type="ARBA" id="ARBA00022643"/>
    </source>
</evidence>
<dbReference type="PANTHER" id="PTHR30011:SF16">
    <property type="entry name" value="C2H2 FINGER DOMAIN TRANSCRIPTION FACTOR (EUROFUNG)-RELATED"/>
    <property type="match status" value="1"/>
</dbReference>
<dbReference type="NCBIfam" id="TIGR03860">
    <property type="entry name" value="FMN_nitrolo"/>
    <property type="match status" value="1"/>
</dbReference>
<keyword evidence="4 7" id="KW-0503">Monooxygenase</keyword>
<evidence type="ECO:0000256" key="1">
    <source>
        <dbReference type="ARBA" id="ARBA00022630"/>
    </source>
</evidence>
<keyword evidence="1" id="KW-0285">Flavoprotein</keyword>
<organism evidence="7 8">
    <name type="scientific">Bacillus chungangensis</name>
    <dbReference type="NCBI Taxonomy" id="587633"/>
    <lineage>
        <taxon>Bacteria</taxon>
        <taxon>Bacillati</taxon>
        <taxon>Bacillota</taxon>
        <taxon>Bacilli</taxon>
        <taxon>Bacillales</taxon>
        <taxon>Bacillaceae</taxon>
        <taxon>Bacillus</taxon>
    </lineage>
</organism>
<name>A0ABT9WZ56_9BACI</name>
<evidence type="ECO:0000313" key="7">
    <source>
        <dbReference type="EMBL" id="MDQ0178414.1"/>
    </source>
</evidence>
<dbReference type="InterPro" id="IPR051260">
    <property type="entry name" value="Diverse_substr_monoxygenases"/>
</dbReference>
<protein>
    <submittedName>
        <fullName evidence="7">FMN-dependent oxidoreductase (Nitrilotriacetate monooxygenase family)</fullName>
    </submittedName>
</protein>
<keyword evidence="2" id="KW-0288">FMN</keyword>
<dbReference type="InterPro" id="IPR011251">
    <property type="entry name" value="Luciferase-like_dom"/>
</dbReference>
<evidence type="ECO:0000313" key="8">
    <source>
        <dbReference type="Proteomes" id="UP001223586"/>
    </source>
</evidence>
<keyword evidence="8" id="KW-1185">Reference proteome</keyword>
<keyword evidence="3" id="KW-0560">Oxidoreductase</keyword>
<reference evidence="7 8" key="1">
    <citation type="submission" date="2023-07" db="EMBL/GenBank/DDBJ databases">
        <title>Genomic Encyclopedia of Type Strains, Phase IV (KMG-IV): sequencing the most valuable type-strain genomes for metagenomic binning, comparative biology and taxonomic classification.</title>
        <authorList>
            <person name="Goeker M."/>
        </authorList>
    </citation>
    <scope>NUCLEOTIDE SEQUENCE [LARGE SCALE GENOMIC DNA]</scope>
    <source>
        <strain evidence="7 8">DSM 23837</strain>
    </source>
</reference>
<sequence length="435" mass="48337">MSLKKQLCIGLTLVPSKKDKENLHIDDNKIYSGIDEQIELAQRAEKAKLDFVFKADYLVAHPDLIVRNKGSVILDPTLLFAAIARETQKIGVVTTASTSFNPPYILARQLQSLNWISNGRAGWNIVTSINGAENFGNAMMPSSEERYAKAAECTELVRKLWKSHPYEVLGVDSADAAEVIREMIQPIDHEGEFFHVKGPLNVPAHFSGTMPLFQAGASESGRNFAASVADAIFAATPDIESGIELCKDLRKRAQQNGRQPDAIRVLPGLYFFIGDTYEEAQEMYRQAHQHLTVERRYALVEMVLGLNLRGLSLKEKVTAGILPDANQSVRSKTHADLLRRFIIKNEPTVEQLLERPEVIGSAHWVAVGTPQEVFHQIMERFEAGALHGFIAIPGGPPKSLDLFFSDVIPLFVEAGVFRKDYTGSTLCEHLGIFKE</sequence>
<gene>
    <name evidence="7" type="ORF">J2S08_004319</name>
</gene>
<dbReference type="InterPro" id="IPR036661">
    <property type="entry name" value="Luciferase-like_sf"/>
</dbReference>
<evidence type="ECO:0000256" key="3">
    <source>
        <dbReference type="ARBA" id="ARBA00023002"/>
    </source>
</evidence>
<dbReference type="PANTHER" id="PTHR30011">
    <property type="entry name" value="ALKANESULFONATE MONOOXYGENASE-RELATED"/>
    <property type="match status" value="1"/>
</dbReference>
<comment type="caution">
    <text evidence="7">The sequence shown here is derived from an EMBL/GenBank/DDBJ whole genome shotgun (WGS) entry which is preliminary data.</text>
</comment>
<comment type="similarity">
    <text evidence="5">Belongs to the NtaA/SnaA/DszA monooxygenase family.</text>
</comment>
<dbReference type="InterPro" id="IPR016215">
    <property type="entry name" value="NTA_MOA"/>
</dbReference>
<dbReference type="GO" id="GO:0004497">
    <property type="term" value="F:monooxygenase activity"/>
    <property type="evidence" value="ECO:0007669"/>
    <property type="project" value="UniProtKB-KW"/>
</dbReference>
<dbReference type="EMBL" id="JAUSTT010000044">
    <property type="protein sequence ID" value="MDQ0178414.1"/>
    <property type="molecule type" value="Genomic_DNA"/>
</dbReference>
<evidence type="ECO:0000256" key="5">
    <source>
        <dbReference type="ARBA" id="ARBA00033748"/>
    </source>
</evidence>
<accession>A0ABT9WZ56</accession>
<proteinExistence type="inferred from homology"/>
<dbReference type="Gene3D" id="3.20.20.30">
    <property type="entry name" value="Luciferase-like domain"/>
    <property type="match status" value="1"/>
</dbReference>
<evidence type="ECO:0000256" key="4">
    <source>
        <dbReference type="ARBA" id="ARBA00023033"/>
    </source>
</evidence>
<evidence type="ECO:0000259" key="6">
    <source>
        <dbReference type="Pfam" id="PF00296"/>
    </source>
</evidence>
<dbReference type="SUPFAM" id="SSF51679">
    <property type="entry name" value="Bacterial luciferase-like"/>
    <property type="match status" value="1"/>
</dbReference>
<dbReference type="Pfam" id="PF00296">
    <property type="entry name" value="Bac_luciferase"/>
    <property type="match status" value="1"/>
</dbReference>
<feature type="domain" description="Luciferase-like" evidence="6">
    <location>
        <begin position="33"/>
        <end position="385"/>
    </location>
</feature>
<dbReference type="PIRSF" id="PIRSF000337">
    <property type="entry name" value="NTA_MOA"/>
    <property type="match status" value="1"/>
</dbReference>
<dbReference type="RefSeq" id="WP_307233217.1">
    <property type="nucleotide sequence ID" value="NZ_JAUSTT010000044.1"/>
</dbReference>
<dbReference type="Proteomes" id="UP001223586">
    <property type="component" value="Unassembled WGS sequence"/>
</dbReference>